<organism evidence="2 3">
    <name type="scientific">Calicophoron daubneyi</name>
    <name type="common">Rumen fluke</name>
    <name type="synonym">Paramphistomum daubneyi</name>
    <dbReference type="NCBI Taxonomy" id="300641"/>
    <lineage>
        <taxon>Eukaryota</taxon>
        <taxon>Metazoa</taxon>
        <taxon>Spiralia</taxon>
        <taxon>Lophotrochozoa</taxon>
        <taxon>Platyhelminthes</taxon>
        <taxon>Trematoda</taxon>
        <taxon>Digenea</taxon>
        <taxon>Plagiorchiida</taxon>
        <taxon>Pronocephalata</taxon>
        <taxon>Paramphistomoidea</taxon>
        <taxon>Paramphistomidae</taxon>
        <taxon>Calicophoron</taxon>
    </lineage>
</organism>
<keyword evidence="1" id="KW-0812">Transmembrane</keyword>
<dbReference type="AlphaFoldDB" id="A0AAV2TSZ0"/>
<accession>A0AAV2TSZ0</accession>
<keyword evidence="1" id="KW-0472">Membrane</keyword>
<dbReference type="Proteomes" id="UP001497525">
    <property type="component" value="Unassembled WGS sequence"/>
</dbReference>
<feature type="transmembrane region" description="Helical" evidence="1">
    <location>
        <begin position="38"/>
        <end position="58"/>
    </location>
</feature>
<sequence>MVVQNKKYLTKATFLSLADDAADHSAMMFRFTALGLDILTFLLAVLLFIFFMCAWTRYETPDEERQRLHRRRNILRPC</sequence>
<evidence type="ECO:0000256" key="1">
    <source>
        <dbReference type="SAM" id="Phobius"/>
    </source>
</evidence>
<gene>
    <name evidence="2" type="ORF">CDAUBV1_LOCUS14683</name>
</gene>
<reference evidence="2" key="1">
    <citation type="submission" date="2024-06" db="EMBL/GenBank/DDBJ databases">
        <authorList>
            <person name="Liu X."/>
            <person name="Lenzi L."/>
            <person name="Haldenby T S."/>
            <person name="Uol C."/>
        </authorList>
    </citation>
    <scope>NUCLEOTIDE SEQUENCE</scope>
</reference>
<keyword evidence="1" id="KW-1133">Transmembrane helix</keyword>
<evidence type="ECO:0000313" key="2">
    <source>
        <dbReference type="EMBL" id="CAL5139562.1"/>
    </source>
</evidence>
<protein>
    <submittedName>
        <fullName evidence="2">Uncharacterized protein</fullName>
    </submittedName>
</protein>
<name>A0AAV2TSZ0_CALDB</name>
<evidence type="ECO:0000313" key="3">
    <source>
        <dbReference type="Proteomes" id="UP001497525"/>
    </source>
</evidence>
<dbReference type="EMBL" id="CAXLJL010000612">
    <property type="protein sequence ID" value="CAL5139562.1"/>
    <property type="molecule type" value="Genomic_DNA"/>
</dbReference>
<comment type="caution">
    <text evidence="2">The sequence shown here is derived from an EMBL/GenBank/DDBJ whole genome shotgun (WGS) entry which is preliminary data.</text>
</comment>
<proteinExistence type="predicted"/>